<organism evidence="2 3">
    <name type="scientific">Thiobacillus denitrificans</name>
    <dbReference type="NCBI Taxonomy" id="36861"/>
    <lineage>
        <taxon>Bacteria</taxon>
        <taxon>Pseudomonadati</taxon>
        <taxon>Pseudomonadota</taxon>
        <taxon>Betaproteobacteria</taxon>
        <taxon>Nitrosomonadales</taxon>
        <taxon>Thiobacillaceae</taxon>
        <taxon>Thiobacillus</taxon>
    </lineage>
</organism>
<comment type="caution">
    <text evidence="2">The sequence shown here is derived from an EMBL/GenBank/DDBJ whole genome shotgun (WGS) entry which is preliminary data.</text>
</comment>
<gene>
    <name evidence="2" type="ORF">ABW22_08010</name>
</gene>
<dbReference type="AlphaFoldDB" id="A0A119CW80"/>
<proteinExistence type="predicted"/>
<dbReference type="EMBL" id="LDUG01000020">
    <property type="protein sequence ID" value="KVW96228.1"/>
    <property type="molecule type" value="Genomic_DNA"/>
</dbReference>
<dbReference type="OrthoDB" id="9180744at2"/>
<dbReference type="Pfam" id="PF11604">
    <property type="entry name" value="CusF_Ec"/>
    <property type="match status" value="1"/>
</dbReference>
<keyword evidence="1" id="KW-0732">Signal</keyword>
<name>A0A119CW80_THIDE</name>
<reference evidence="2 3" key="1">
    <citation type="journal article" date="2015" name="Appl. Environ. Microbiol.">
        <title>Aerobic and Anaerobic Thiosulfate Oxidation by a Cold-Adapted, Subglacial Chemoautotroph.</title>
        <authorList>
            <person name="Harrold Z.R."/>
            <person name="Skidmore M.L."/>
            <person name="Hamilton T.L."/>
            <person name="Desch L."/>
            <person name="Amada K."/>
            <person name="van Gelder W."/>
            <person name="Glover K."/>
            <person name="Roden E.E."/>
            <person name="Boyd E.S."/>
        </authorList>
    </citation>
    <scope>NUCLEOTIDE SEQUENCE [LARGE SCALE GENOMIC DNA]</scope>
    <source>
        <strain evidence="2 3">RG</strain>
    </source>
</reference>
<dbReference type="PATRIC" id="fig|36861.3.peg.1249"/>
<evidence type="ECO:0000256" key="1">
    <source>
        <dbReference type="SAM" id="SignalP"/>
    </source>
</evidence>
<accession>A0A119CW80</accession>
<protein>
    <recommendedName>
        <fullName evidence="4">RND transporter</fullName>
    </recommendedName>
</protein>
<evidence type="ECO:0008006" key="4">
    <source>
        <dbReference type="Google" id="ProtNLM"/>
    </source>
</evidence>
<dbReference type="InterPro" id="IPR021647">
    <property type="entry name" value="CusF_Ec"/>
</dbReference>
<sequence>MKKLIPLLAALALATPLYAQPVTPPAVQSSAMSEGVVRKIDVANGKITLRHGPLVNLDMPPMTMVFRVQPPALLSGIKVGDKVKFHVEQIDGTYTVTAIQAAP</sequence>
<dbReference type="InterPro" id="IPR042230">
    <property type="entry name" value="CusF_sf"/>
</dbReference>
<feature type="signal peptide" evidence="1">
    <location>
        <begin position="1"/>
        <end position="19"/>
    </location>
</feature>
<feature type="chain" id="PRO_5007161816" description="RND transporter" evidence="1">
    <location>
        <begin position="20"/>
        <end position="103"/>
    </location>
</feature>
<dbReference type="RefSeq" id="WP_059754547.1">
    <property type="nucleotide sequence ID" value="NZ_LDUG01000020.1"/>
</dbReference>
<dbReference type="Gene3D" id="2.40.50.320">
    <property type="entry name" value="Copper binding periplasmic protein CusF"/>
    <property type="match status" value="1"/>
</dbReference>
<evidence type="ECO:0000313" key="2">
    <source>
        <dbReference type="EMBL" id="KVW96228.1"/>
    </source>
</evidence>
<dbReference type="Proteomes" id="UP000064243">
    <property type="component" value="Unassembled WGS sequence"/>
</dbReference>
<evidence type="ECO:0000313" key="3">
    <source>
        <dbReference type="Proteomes" id="UP000064243"/>
    </source>
</evidence>
<keyword evidence="3" id="KW-1185">Reference proteome</keyword>